<feature type="transmembrane region" description="Helical" evidence="1">
    <location>
        <begin position="12"/>
        <end position="31"/>
    </location>
</feature>
<feature type="domain" description="CAAX prenyl protease 2/Lysostaphin resistance protein A-like" evidence="2">
    <location>
        <begin position="121"/>
        <end position="208"/>
    </location>
</feature>
<sequence>MSKSTLTIREAVTVSAICFGLFIFWSTQAVLGGFPEAKFTDAGNVWMVIVEAILALTALLYLRARRFDVQLLTLRPDIGGTLLGLALFAATWLMGIVVTTPFVSDGQASSVAEFSFSGVSLGATILLAMVNGAFEEVFLLVVLVRGLRGYGFSIAVGLPLLVRLLYHLYQGPLGVVWILAFGLAAALFYIRSGRLWPVVFAHMLWDIVPVVLSKT</sequence>
<organism evidence="3 4">
    <name type="scientific">Roseateles flavus</name>
    <dbReference type="NCBI Taxonomy" id="3149041"/>
    <lineage>
        <taxon>Bacteria</taxon>
        <taxon>Pseudomonadati</taxon>
        <taxon>Pseudomonadota</taxon>
        <taxon>Betaproteobacteria</taxon>
        <taxon>Burkholderiales</taxon>
        <taxon>Sphaerotilaceae</taxon>
        <taxon>Roseateles</taxon>
    </lineage>
</organism>
<feature type="transmembrane region" description="Helical" evidence="1">
    <location>
        <begin position="114"/>
        <end position="134"/>
    </location>
</feature>
<name>A0ABV0GAS4_9BURK</name>
<evidence type="ECO:0000313" key="3">
    <source>
        <dbReference type="EMBL" id="MEO3712153.1"/>
    </source>
</evidence>
<comment type="caution">
    <text evidence="3">The sequence shown here is derived from an EMBL/GenBank/DDBJ whole genome shotgun (WGS) entry which is preliminary data.</text>
</comment>
<reference evidence="3 4" key="1">
    <citation type="submission" date="2024-05" db="EMBL/GenBank/DDBJ databases">
        <title>Roseateles sp. 2.12 16S ribosomal RNA gene Genome sequencing and assembly.</title>
        <authorList>
            <person name="Woo H."/>
        </authorList>
    </citation>
    <scope>NUCLEOTIDE SEQUENCE [LARGE SCALE GENOMIC DNA]</scope>
    <source>
        <strain evidence="3 4">2.12</strain>
    </source>
</reference>
<accession>A0ABV0GAS4</accession>
<dbReference type="Proteomes" id="UP001462640">
    <property type="component" value="Unassembled WGS sequence"/>
</dbReference>
<keyword evidence="3" id="KW-0378">Hydrolase</keyword>
<keyword evidence="1" id="KW-0812">Transmembrane</keyword>
<keyword evidence="1" id="KW-1133">Transmembrane helix</keyword>
<evidence type="ECO:0000256" key="1">
    <source>
        <dbReference type="SAM" id="Phobius"/>
    </source>
</evidence>
<dbReference type="GO" id="GO:0016787">
    <property type="term" value="F:hydrolase activity"/>
    <property type="evidence" value="ECO:0007669"/>
    <property type="project" value="UniProtKB-KW"/>
</dbReference>
<gene>
    <name evidence="3" type="ORF">ABDJ40_05145</name>
</gene>
<feature type="transmembrane region" description="Helical" evidence="1">
    <location>
        <begin position="146"/>
        <end position="166"/>
    </location>
</feature>
<evidence type="ECO:0000313" key="4">
    <source>
        <dbReference type="Proteomes" id="UP001462640"/>
    </source>
</evidence>
<dbReference type="InterPro" id="IPR003675">
    <property type="entry name" value="Rce1/LyrA-like_dom"/>
</dbReference>
<keyword evidence="4" id="KW-1185">Reference proteome</keyword>
<dbReference type="EC" id="3.4.-.-" evidence="3"/>
<proteinExistence type="predicted"/>
<dbReference type="RefSeq" id="WP_347606920.1">
    <property type="nucleotide sequence ID" value="NZ_JBDPZC010000001.1"/>
</dbReference>
<evidence type="ECO:0000259" key="2">
    <source>
        <dbReference type="Pfam" id="PF02517"/>
    </source>
</evidence>
<dbReference type="EMBL" id="JBDPZC010000001">
    <property type="protein sequence ID" value="MEO3712153.1"/>
    <property type="molecule type" value="Genomic_DNA"/>
</dbReference>
<feature type="transmembrane region" description="Helical" evidence="1">
    <location>
        <begin position="82"/>
        <end position="102"/>
    </location>
</feature>
<feature type="transmembrane region" description="Helical" evidence="1">
    <location>
        <begin position="43"/>
        <end position="62"/>
    </location>
</feature>
<protein>
    <submittedName>
        <fullName evidence="3">CPBP family intramembrane glutamic endopeptidase</fullName>
        <ecNumber evidence="3">3.4.-.-</ecNumber>
    </submittedName>
</protein>
<feature type="transmembrane region" description="Helical" evidence="1">
    <location>
        <begin position="172"/>
        <end position="190"/>
    </location>
</feature>
<dbReference type="Pfam" id="PF02517">
    <property type="entry name" value="Rce1-like"/>
    <property type="match status" value="1"/>
</dbReference>
<keyword evidence="1" id="KW-0472">Membrane</keyword>